<organism evidence="3 4">
    <name type="scientific">Arcicella rosea</name>
    <dbReference type="NCBI Taxonomy" id="502909"/>
    <lineage>
        <taxon>Bacteria</taxon>
        <taxon>Pseudomonadati</taxon>
        <taxon>Bacteroidota</taxon>
        <taxon>Cytophagia</taxon>
        <taxon>Cytophagales</taxon>
        <taxon>Flectobacillaceae</taxon>
        <taxon>Arcicella</taxon>
    </lineage>
</organism>
<feature type="signal peptide" evidence="2">
    <location>
        <begin position="1"/>
        <end position="29"/>
    </location>
</feature>
<feature type="repeat" description="TPR" evidence="1">
    <location>
        <begin position="357"/>
        <end position="390"/>
    </location>
</feature>
<comment type="caution">
    <text evidence="3">The sequence shown here is derived from an EMBL/GenBank/DDBJ whole genome shotgun (WGS) entry which is preliminary data.</text>
</comment>
<keyword evidence="2" id="KW-0732">Signal</keyword>
<keyword evidence="1" id="KW-0802">TPR repeat</keyword>
<feature type="chain" id="PRO_5032410032" evidence="2">
    <location>
        <begin position="30"/>
        <end position="412"/>
    </location>
</feature>
<protein>
    <submittedName>
        <fullName evidence="3">Tetratricopeptide (TPR) repeat protein</fullName>
    </submittedName>
</protein>
<proteinExistence type="predicted"/>
<name>A0A841EGJ5_9BACT</name>
<dbReference type="InterPro" id="IPR019734">
    <property type="entry name" value="TPR_rpt"/>
</dbReference>
<dbReference type="EMBL" id="JACHKT010000004">
    <property type="protein sequence ID" value="MBB6002265.1"/>
    <property type="molecule type" value="Genomic_DNA"/>
</dbReference>
<sequence>MKKIFDSSIYIKVFLLCFLMFSQQQIANAQWWKDTEKAEQERSKGMLLLTAEVQIEATQAINHMYNFKFYEAEREFNYLKVKYPEHPLPEFLLGLMEWWKIVPNTENVIYDERCIDYMDKSIEKAEKIWDDSENPEAAFFMAAAYAFKGRLHSERKHWTKATFAAKNALKYLDRSRSFSDFSPELMFGDGLYNYYFHYVKENYAMLRPVLWLFPKGDKPKGISQLEKVSYNAFYTRTEARYFLLQIYGMENMNEKALNLSKYTYETYPDNPFFQRFYARSAFVAGRVTEAKTIAKSILQKIEEHYPGYEGVSGRYAAYILGYYAMNYDRDAKEARAYYQKTIDFAKQTGSTNSGYYWSSMIALGKIASQEQDYDKAIEYFKQVIEDSERKSSQREEAKKLLAEAKKARRKKK</sequence>
<reference evidence="3 4" key="1">
    <citation type="submission" date="2020-08" db="EMBL/GenBank/DDBJ databases">
        <title>Functional genomics of gut bacteria from endangered species of beetles.</title>
        <authorList>
            <person name="Carlos-Shanley C."/>
        </authorList>
    </citation>
    <scope>NUCLEOTIDE SEQUENCE [LARGE SCALE GENOMIC DNA]</scope>
    <source>
        <strain evidence="3 4">S00070</strain>
    </source>
</reference>
<dbReference type="Proteomes" id="UP000524404">
    <property type="component" value="Unassembled WGS sequence"/>
</dbReference>
<dbReference type="RefSeq" id="WP_229202789.1">
    <property type="nucleotide sequence ID" value="NZ_JACHKT010000004.1"/>
</dbReference>
<dbReference type="SUPFAM" id="SSF48452">
    <property type="entry name" value="TPR-like"/>
    <property type="match status" value="1"/>
</dbReference>
<dbReference type="PROSITE" id="PS50005">
    <property type="entry name" value="TPR"/>
    <property type="match status" value="1"/>
</dbReference>
<dbReference type="Gene3D" id="1.25.40.10">
    <property type="entry name" value="Tetratricopeptide repeat domain"/>
    <property type="match status" value="1"/>
</dbReference>
<gene>
    <name evidence="3" type="ORF">HNP25_000915</name>
</gene>
<accession>A0A841EGJ5</accession>
<evidence type="ECO:0000313" key="4">
    <source>
        <dbReference type="Proteomes" id="UP000524404"/>
    </source>
</evidence>
<evidence type="ECO:0000256" key="1">
    <source>
        <dbReference type="PROSITE-ProRule" id="PRU00339"/>
    </source>
</evidence>
<dbReference type="Pfam" id="PF13424">
    <property type="entry name" value="TPR_12"/>
    <property type="match status" value="1"/>
</dbReference>
<evidence type="ECO:0000313" key="3">
    <source>
        <dbReference type="EMBL" id="MBB6002265.1"/>
    </source>
</evidence>
<keyword evidence="4" id="KW-1185">Reference proteome</keyword>
<dbReference type="AlphaFoldDB" id="A0A841EGJ5"/>
<dbReference type="InterPro" id="IPR011990">
    <property type="entry name" value="TPR-like_helical_dom_sf"/>
</dbReference>
<evidence type="ECO:0000256" key="2">
    <source>
        <dbReference type="SAM" id="SignalP"/>
    </source>
</evidence>